<protein>
    <submittedName>
        <fullName evidence="1">Uncharacterized protein</fullName>
    </submittedName>
</protein>
<sequence length="43" mass="5045">MRVPKQKNLMCRCEDCGKLCQTIRSDFNLEFHCKCGSVFGYRV</sequence>
<accession>A0A514K364</accession>
<evidence type="ECO:0000313" key="2">
    <source>
        <dbReference type="Proteomes" id="UP000320887"/>
    </source>
</evidence>
<reference evidence="1 2" key="1">
    <citation type="submission" date="2019-02" db="EMBL/GenBank/DDBJ databases">
        <title>Spindle-shaped viruses infect a marine ammonia-oxidizing thaumarchaeon.</title>
        <authorList>
            <person name="Kim J.-G."/>
            <person name="Kim S.-J."/>
            <person name="Rhee S.-K."/>
        </authorList>
    </citation>
    <scope>NUCLEOTIDE SEQUENCE [LARGE SCALE GENOMIC DNA]</scope>
    <source>
        <strain evidence="1">NSV4</strain>
    </source>
</reference>
<proteinExistence type="predicted"/>
<dbReference type="Proteomes" id="UP000320887">
    <property type="component" value="Segment"/>
</dbReference>
<evidence type="ECO:0000313" key="1">
    <source>
        <dbReference type="EMBL" id="QDI74066.1"/>
    </source>
</evidence>
<name>A0A514K364_9VIRU</name>
<dbReference type="EMBL" id="MK570056">
    <property type="protein sequence ID" value="QDI74066.1"/>
    <property type="molecule type" value="Genomic_DNA"/>
</dbReference>
<organism evidence="1 2">
    <name type="scientific">Nitrosopumilus spindle-shaped virus</name>
    <dbReference type="NCBI Taxonomy" id="2508184"/>
    <lineage>
        <taxon>Viruses</taxon>
        <taxon>Viruses incertae sedis</taxon>
        <taxon>Thaspiviridae</taxon>
        <taxon>Nitmarvirus</taxon>
        <taxon>Nitmarvirus maris</taxon>
        <taxon>Nitmarvirus NSV1</taxon>
    </lineage>
</organism>